<evidence type="ECO:0000313" key="2">
    <source>
        <dbReference type="EMBL" id="STY86677.1"/>
    </source>
</evidence>
<gene>
    <name evidence="1" type="ORF">MOVS_03175</name>
    <name evidence="2" type="ORF">NCTC11227_00667</name>
</gene>
<sequence length="120" mass="13514">MAKFVLISIVLALLAACSKYDRNDMLQKATSDDEMRELFVERNIKACQQGFLLKEDGWIQNSKKSCNCLLNYASYYIGGDDIRLMIAPTAPIGDYEKERLGRLLYDSLKFGASQCLGSLD</sequence>
<name>A0A378PJS1_9GAMM</name>
<accession>A0A378PJS1</accession>
<reference evidence="1 3" key="1">
    <citation type="submission" date="2015-04" db="EMBL/GenBank/DDBJ databases">
        <authorList>
            <person name="Calcutt M.J."/>
            <person name="Foecking M.F."/>
        </authorList>
    </citation>
    <scope>NUCLEOTIDE SEQUENCE [LARGE SCALE GENOMIC DNA]</scope>
    <source>
        <strain evidence="1 3">199/55</strain>
    </source>
</reference>
<dbReference type="AlphaFoldDB" id="A0A378PJS1"/>
<reference evidence="2 4" key="2">
    <citation type="submission" date="2018-06" db="EMBL/GenBank/DDBJ databases">
        <authorList>
            <consortium name="Pathogen Informatics"/>
            <person name="Doyle S."/>
        </authorList>
    </citation>
    <scope>NUCLEOTIDE SEQUENCE [LARGE SCALE GENOMIC DNA]</scope>
    <source>
        <strain evidence="2 4">NCTC11227</strain>
    </source>
</reference>
<dbReference type="EMBL" id="UGPW01000001">
    <property type="protein sequence ID" value="STY86677.1"/>
    <property type="molecule type" value="Genomic_DNA"/>
</dbReference>
<dbReference type="Proteomes" id="UP000255102">
    <property type="component" value="Unassembled WGS sequence"/>
</dbReference>
<dbReference type="KEGG" id="moi:MOVS_03175"/>
<protein>
    <recommendedName>
        <fullName evidence="5">Lipoprotein</fullName>
    </recommendedName>
</protein>
<dbReference type="EMBL" id="CP011158">
    <property type="protein sequence ID" value="ANB91147.1"/>
    <property type="molecule type" value="Genomic_DNA"/>
</dbReference>
<keyword evidence="3" id="KW-1185">Reference proteome</keyword>
<dbReference type="PROSITE" id="PS51257">
    <property type="entry name" value="PROKAR_LIPOPROTEIN"/>
    <property type="match status" value="1"/>
</dbReference>
<evidence type="ECO:0000313" key="4">
    <source>
        <dbReference type="Proteomes" id="UP000255102"/>
    </source>
</evidence>
<dbReference type="Proteomes" id="UP000076765">
    <property type="component" value="Chromosome"/>
</dbReference>
<evidence type="ECO:0008006" key="5">
    <source>
        <dbReference type="Google" id="ProtNLM"/>
    </source>
</evidence>
<dbReference type="STRING" id="29433.MOVS_03175"/>
<evidence type="ECO:0000313" key="1">
    <source>
        <dbReference type="EMBL" id="ANB91147.1"/>
    </source>
</evidence>
<dbReference type="RefSeq" id="WP_063513731.1">
    <property type="nucleotide sequence ID" value="NZ_UGPW01000001.1"/>
</dbReference>
<organism evidence="2 4">
    <name type="scientific">Moraxella ovis</name>
    <dbReference type="NCBI Taxonomy" id="29433"/>
    <lineage>
        <taxon>Bacteria</taxon>
        <taxon>Pseudomonadati</taxon>
        <taxon>Pseudomonadota</taxon>
        <taxon>Gammaproteobacteria</taxon>
        <taxon>Moraxellales</taxon>
        <taxon>Moraxellaceae</taxon>
        <taxon>Moraxella</taxon>
    </lineage>
</organism>
<evidence type="ECO:0000313" key="3">
    <source>
        <dbReference type="Proteomes" id="UP000076765"/>
    </source>
</evidence>
<proteinExistence type="predicted"/>